<dbReference type="Pfam" id="PF10011">
    <property type="entry name" value="DUF2254"/>
    <property type="match status" value="1"/>
</dbReference>
<dbReference type="AlphaFoldDB" id="A0A5Q2FKS0"/>
<dbReference type="Proteomes" id="UP000386847">
    <property type="component" value="Chromosome"/>
</dbReference>
<name>A0A5Q2FKS0_9ACTN</name>
<gene>
    <name evidence="2" type="ORF">Rai3103_16405</name>
</gene>
<keyword evidence="3" id="KW-1185">Reference proteome</keyword>
<evidence type="ECO:0000313" key="3">
    <source>
        <dbReference type="Proteomes" id="UP000386847"/>
    </source>
</evidence>
<keyword evidence="1" id="KW-0812">Transmembrane</keyword>
<dbReference type="InterPro" id="IPR018723">
    <property type="entry name" value="DUF2254_membrane"/>
</dbReference>
<organism evidence="2 3">
    <name type="scientific">Raineyella fluvialis</name>
    <dbReference type="NCBI Taxonomy" id="2662261"/>
    <lineage>
        <taxon>Bacteria</taxon>
        <taxon>Bacillati</taxon>
        <taxon>Actinomycetota</taxon>
        <taxon>Actinomycetes</taxon>
        <taxon>Propionibacteriales</taxon>
        <taxon>Propionibacteriaceae</taxon>
        <taxon>Raineyella</taxon>
    </lineage>
</organism>
<protein>
    <submittedName>
        <fullName evidence="2">DUF2254 domain-containing protein</fullName>
    </submittedName>
</protein>
<feature type="transmembrane region" description="Helical" evidence="1">
    <location>
        <begin position="130"/>
        <end position="150"/>
    </location>
</feature>
<feature type="transmembrane region" description="Helical" evidence="1">
    <location>
        <begin position="99"/>
        <end position="118"/>
    </location>
</feature>
<keyword evidence="1" id="KW-0472">Membrane</keyword>
<evidence type="ECO:0000256" key="1">
    <source>
        <dbReference type="SAM" id="Phobius"/>
    </source>
</evidence>
<dbReference type="RefSeq" id="WP_153573465.1">
    <property type="nucleotide sequence ID" value="NZ_CP045725.1"/>
</dbReference>
<evidence type="ECO:0000313" key="2">
    <source>
        <dbReference type="EMBL" id="QGF24936.1"/>
    </source>
</evidence>
<keyword evidence="1" id="KW-1133">Transmembrane helix</keyword>
<reference evidence="2 3" key="1">
    <citation type="submission" date="2019-10" db="EMBL/GenBank/DDBJ databases">
        <title>Genomic analysis of Raineyella sp. CBA3103.</title>
        <authorList>
            <person name="Roh S.W."/>
        </authorList>
    </citation>
    <scope>NUCLEOTIDE SEQUENCE [LARGE SCALE GENOMIC DNA]</scope>
    <source>
        <strain evidence="2 3">CBA3103</strain>
    </source>
</reference>
<sequence length="430" mass="46453">MSEYVSAALWVMPFAAGLLAILLGVALSHLHPADGSWLAALGFRGSSGQARDLLVTITSTVVTVIALVLGLSVVALQLASTQYSPRLLRNFLRDRTNQVVLSVFMGTFAYSAAGLFTVGIGPDDAEYPRLAVSGAVAALFASLAGVVVFADHLSHSIQVDAIMLRVERQSVEVARHLARDVDPAPPKPPAWAVGIPASSSGYVVTVRPEALLRVAQRYGVSIALQYRVGQHVVASRHLAEVWTPGPDDPQPDLAALEHAIHRAVGIGFERTRQQDAAMGIRQLVDAACKALSPAVNDPYTAVQAVDHMSVIFTELARLPLGPLVVRRDPAVVVVPSRRFEEYLATMCGLVRRYGAGEPTVDLALLRLLENCAFVTRHDAHRLGHLAEQARLIGADAEREVRQPADLRMVRASEEALLGRIEHYRREPSAR</sequence>
<proteinExistence type="predicted"/>
<feature type="transmembrane region" description="Helical" evidence="1">
    <location>
        <begin position="53"/>
        <end position="78"/>
    </location>
</feature>
<dbReference type="EMBL" id="CP045725">
    <property type="protein sequence ID" value="QGF24936.1"/>
    <property type="molecule type" value="Genomic_DNA"/>
</dbReference>
<accession>A0A5Q2FKS0</accession>
<feature type="transmembrane region" description="Helical" evidence="1">
    <location>
        <begin position="7"/>
        <end position="27"/>
    </location>
</feature>
<dbReference type="KEGG" id="rain:Rai3103_16405"/>